<evidence type="ECO:0000256" key="1">
    <source>
        <dbReference type="SAM" id="Phobius"/>
    </source>
</evidence>
<evidence type="ECO:0000313" key="2">
    <source>
        <dbReference type="EMBL" id="KAK9879783.1"/>
    </source>
</evidence>
<keyword evidence="3" id="KW-1185">Reference proteome</keyword>
<sequence>MEKMLLELSDTLKNAECEHKFRVTRIIAFGANFGRILPLIPIFAGLSVLGGASVLAKTVIAAKNAKKQVPKEDERHNQAMELIDHGLYVSKPKAGYGRFLKTLKNY</sequence>
<proteinExistence type="predicted"/>
<keyword evidence="1" id="KW-0812">Transmembrane</keyword>
<dbReference type="AlphaFoldDB" id="A0AAW1UH41"/>
<dbReference type="EMBL" id="JARQZJ010000062">
    <property type="protein sequence ID" value="KAK9879783.1"/>
    <property type="molecule type" value="Genomic_DNA"/>
</dbReference>
<accession>A0AAW1UH41</accession>
<keyword evidence="1" id="KW-0472">Membrane</keyword>
<comment type="caution">
    <text evidence="2">The sequence shown here is derived from an EMBL/GenBank/DDBJ whole genome shotgun (WGS) entry which is preliminary data.</text>
</comment>
<organism evidence="2 3">
    <name type="scientific">Henosepilachna vigintioctopunctata</name>
    <dbReference type="NCBI Taxonomy" id="420089"/>
    <lineage>
        <taxon>Eukaryota</taxon>
        <taxon>Metazoa</taxon>
        <taxon>Ecdysozoa</taxon>
        <taxon>Arthropoda</taxon>
        <taxon>Hexapoda</taxon>
        <taxon>Insecta</taxon>
        <taxon>Pterygota</taxon>
        <taxon>Neoptera</taxon>
        <taxon>Endopterygota</taxon>
        <taxon>Coleoptera</taxon>
        <taxon>Polyphaga</taxon>
        <taxon>Cucujiformia</taxon>
        <taxon>Coccinelloidea</taxon>
        <taxon>Coccinellidae</taxon>
        <taxon>Epilachninae</taxon>
        <taxon>Epilachnini</taxon>
        <taxon>Henosepilachna</taxon>
    </lineage>
</organism>
<reference evidence="2 3" key="1">
    <citation type="submission" date="2023-03" db="EMBL/GenBank/DDBJ databases">
        <title>Genome insight into feeding habits of ladybird beetles.</title>
        <authorList>
            <person name="Li H.-S."/>
            <person name="Huang Y.-H."/>
            <person name="Pang H."/>
        </authorList>
    </citation>
    <scope>NUCLEOTIDE SEQUENCE [LARGE SCALE GENOMIC DNA]</scope>
    <source>
        <strain evidence="2">SYSU_2023b</strain>
        <tissue evidence="2">Whole body</tissue>
    </source>
</reference>
<dbReference type="Proteomes" id="UP001431783">
    <property type="component" value="Unassembled WGS sequence"/>
</dbReference>
<evidence type="ECO:0000313" key="3">
    <source>
        <dbReference type="Proteomes" id="UP001431783"/>
    </source>
</evidence>
<protein>
    <submittedName>
        <fullName evidence="2">Uncharacterized protein</fullName>
    </submittedName>
</protein>
<gene>
    <name evidence="2" type="ORF">WA026_006846</name>
</gene>
<keyword evidence="1" id="KW-1133">Transmembrane helix</keyword>
<name>A0AAW1UH41_9CUCU</name>
<feature type="transmembrane region" description="Helical" evidence="1">
    <location>
        <begin position="39"/>
        <end position="62"/>
    </location>
</feature>